<feature type="compositionally biased region" description="Basic and acidic residues" evidence="1">
    <location>
        <begin position="517"/>
        <end position="529"/>
    </location>
</feature>
<feature type="region of interest" description="Disordered" evidence="1">
    <location>
        <begin position="588"/>
        <end position="636"/>
    </location>
</feature>
<evidence type="ECO:0000313" key="2">
    <source>
        <dbReference type="EMBL" id="KAK9827236.1"/>
    </source>
</evidence>
<name>A0AAW1R0K5_9CHLO</name>
<reference evidence="2 3" key="1">
    <citation type="journal article" date="2024" name="Nat. Commun.">
        <title>Phylogenomics reveals the evolutionary origins of lichenization in chlorophyte algae.</title>
        <authorList>
            <person name="Puginier C."/>
            <person name="Libourel C."/>
            <person name="Otte J."/>
            <person name="Skaloud P."/>
            <person name="Haon M."/>
            <person name="Grisel S."/>
            <person name="Petersen M."/>
            <person name="Berrin J.G."/>
            <person name="Delaux P.M."/>
            <person name="Dal Grande F."/>
            <person name="Keller J."/>
        </authorList>
    </citation>
    <scope>NUCLEOTIDE SEQUENCE [LARGE SCALE GENOMIC DNA]</scope>
    <source>
        <strain evidence="2 3">SAG 245.80</strain>
    </source>
</reference>
<organism evidence="2 3">
    <name type="scientific">Elliptochloris bilobata</name>
    <dbReference type="NCBI Taxonomy" id="381761"/>
    <lineage>
        <taxon>Eukaryota</taxon>
        <taxon>Viridiplantae</taxon>
        <taxon>Chlorophyta</taxon>
        <taxon>core chlorophytes</taxon>
        <taxon>Trebouxiophyceae</taxon>
        <taxon>Trebouxiophyceae incertae sedis</taxon>
        <taxon>Elliptochloris clade</taxon>
        <taxon>Elliptochloris</taxon>
    </lineage>
</organism>
<protein>
    <submittedName>
        <fullName evidence="2">Uncharacterized protein</fullName>
    </submittedName>
</protein>
<dbReference type="EMBL" id="JALJOU010000060">
    <property type="protein sequence ID" value="KAK9827236.1"/>
    <property type="molecule type" value="Genomic_DNA"/>
</dbReference>
<proteinExistence type="predicted"/>
<accession>A0AAW1R0K5</accession>
<feature type="region of interest" description="Disordered" evidence="1">
    <location>
        <begin position="511"/>
        <end position="552"/>
    </location>
</feature>
<dbReference type="AlphaFoldDB" id="A0AAW1R0K5"/>
<evidence type="ECO:0000256" key="1">
    <source>
        <dbReference type="SAM" id="MobiDB-lite"/>
    </source>
</evidence>
<feature type="compositionally biased region" description="Low complexity" evidence="1">
    <location>
        <begin position="595"/>
        <end position="605"/>
    </location>
</feature>
<sequence length="636" mass="67109">MDIVGQPHLVNLLQHAGFVREVVAASKPLCISESVTDEVGKAPRRSAVSPAEAQSRHGDPATGAAAMSAPVQPRASLLGRSSKVSAALRQPQCDEAVAETAAGGGSVAAAAATVAADEGATSSRAELPPVARGVTEQRLAGLLRLPFVRVDLEDGLLAVIEEFGQVFGGSVRLEVRAGSAQVRELARANGIDCGWLARDRWPAASEQTGAPRFPVAVKVEADNLSARFGGWRTSTGVLLRQPLAATINFTPALAKYGLQRLHPLLAHAMALQRGSSVIATVQPLAGHLPAEGYTVRMQPLKLRMHGHPIVRGALRLLEFRGRGAKRGGLECWTSAVEAEVWRTGELVSKRMDVLVSRDFRVSKAPLHLAMWGHGRLDASVGSVVDATVAVPAYTLAMAGLPSLPEEYMLQLRARGAADNPTIDWLKGTRILAGLVVKCNLPTLGIKRLQRWMDKRIEHKVEKCGPVPPPTLPLPWEAWLHMPKRQLGSRKRASPLDAPVGAPMSTGDAAAAAVAAADAREAAERERDARAAAGADPTDATPPEPPPVNAHELHHGPTWRARAAALKASCSGVMTAALAAELFKRACKEGGDAAPDDTSSGTSSGTSDDDDGRDSDGGSSRRSAEDMARVSRRSSRS</sequence>
<dbReference type="Proteomes" id="UP001445335">
    <property type="component" value="Unassembled WGS sequence"/>
</dbReference>
<keyword evidence="3" id="KW-1185">Reference proteome</keyword>
<evidence type="ECO:0000313" key="3">
    <source>
        <dbReference type="Proteomes" id="UP001445335"/>
    </source>
</evidence>
<gene>
    <name evidence="2" type="ORF">WJX81_000649</name>
</gene>
<comment type="caution">
    <text evidence="2">The sequence shown here is derived from an EMBL/GenBank/DDBJ whole genome shotgun (WGS) entry which is preliminary data.</text>
</comment>
<feature type="region of interest" description="Disordered" evidence="1">
    <location>
        <begin position="38"/>
        <end position="70"/>
    </location>
</feature>